<comment type="caution">
    <text evidence="4">The sequence shown here is derived from an EMBL/GenBank/DDBJ whole genome shotgun (WGS) entry which is preliminary data.</text>
</comment>
<keyword evidence="2" id="KW-0597">Phosphoprotein</keyword>
<feature type="domain" description="Carrier" evidence="3">
    <location>
        <begin position="11"/>
        <end position="88"/>
    </location>
</feature>
<dbReference type="SMART" id="SM00823">
    <property type="entry name" value="PKS_PP"/>
    <property type="match status" value="1"/>
</dbReference>
<dbReference type="SMART" id="SM01294">
    <property type="entry name" value="PKS_PP_betabranch"/>
    <property type="match status" value="1"/>
</dbReference>
<proteinExistence type="predicted"/>
<evidence type="ECO:0000256" key="2">
    <source>
        <dbReference type="ARBA" id="ARBA00022553"/>
    </source>
</evidence>
<dbReference type="Gene3D" id="1.10.1200.10">
    <property type="entry name" value="ACP-like"/>
    <property type="match status" value="1"/>
</dbReference>
<name>A0ABU7FKZ3_9ACTN</name>
<evidence type="ECO:0000313" key="4">
    <source>
        <dbReference type="EMBL" id="MED7824629.1"/>
    </source>
</evidence>
<dbReference type="EMBL" id="JAYWVC010000078">
    <property type="protein sequence ID" value="MED7824629.1"/>
    <property type="molecule type" value="Genomic_DNA"/>
</dbReference>
<evidence type="ECO:0000256" key="1">
    <source>
        <dbReference type="ARBA" id="ARBA00022450"/>
    </source>
</evidence>
<evidence type="ECO:0000259" key="3">
    <source>
        <dbReference type="PROSITE" id="PS50075"/>
    </source>
</evidence>
<dbReference type="InterPro" id="IPR036736">
    <property type="entry name" value="ACP-like_sf"/>
</dbReference>
<dbReference type="RefSeq" id="WP_329509063.1">
    <property type="nucleotide sequence ID" value="NZ_BAAAYZ010000085.1"/>
</dbReference>
<organism evidence="4 5">
    <name type="scientific">Streptomyces chiangmaiensis</name>
    <dbReference type="NCBI Taxonomy" id="766497"/>
    <lineage>
        <taxon>Bacteria</taxon>
        <taxon>Bacillati</taxon>
        <taxon>Actinomycetota</taxon>
        <taxon>Actinomycetes</taxon>
        <taxon>Kitasatosporales</taxon>
        <taxon>Streptomycetaceae</taxon>
        <taxon>Streptomyces</taxon>
    </lineage>
</organism>
<gene>
    <name evidence="4" type="ORF">VXC91_22215</name>
</gene>
<dbReference type="InterPro" id="IPR009081">
    <property type="entry name" value="PP-bd_ACP"/>
</dbReference>
<dbReference type="InterPro" id="IPR020806">
    <property type="entry name" value="PKS_PP-bd"/>
</dbReference>
<evidence type="ECO:0000313" key="5">
    <source>
        <dbReference type="Proteomes" id="UP001333996"/>
    </source>
</evidence>
<dbReference type="Pfam" id="PF00550">
    <property type="entry name" value="PP-binding"/>
    <property type="match status" value="1"/>
</dbReference>
<reference evidence="4" key="1">
    <citation type="submission" date="2024-01" db="EMBL/GenBank/DDBJ databases">
        <title>First draft genome sequence data of TA4-1, the type strain of Gram-positive actinobacterium Streptomyces chiangmaiensis.</title>
        <authorList>
            <person name="Yasawong M."/>
            <person name="Nantapong N."/>
        </authorList>
    </citation>
    <scope>NUCLEOTIDE SEQUENCE</scope>
    <source>
        <strain evidence="4">TA4-1</strain>
    </source>
</reference>
<dbReference type="PROSITE" id="PS50075">
    <property type="entry name" value="CARRIER"/>
    <property type="match status" value="1"/>
</dbReference>
<sequence length="98" mass="10564">MNSPESAPSAGSDTDLRSWLRARVAHYVQLDVADIDTTAALTTYGLDSVYALVFCGDIEDHLGLALEPTVAWDHPTIDALARHLEETLAQASPSGEIR</sequence>
<dbReference type="SUPFAM" id="SSF47336">
    <property type="entry name" value="ACP-like"/>
    <property type="match status" value="1"/>
</dbReference>
<keyword evidence="5" id="KW-1185">Reference proteome</keyword>
<dbReference type="Proteomes" id="UP001333996">
    <property type="component" value="Unassembled WGS sequence"/>
</dbReference>
<keyword evidence="1" id="KW-0596">Phosphopantetheine</keyword>
<protein>
    <submittedName>
        <fullName evidence="4">Acyl carrier protein</fullName>
    </submittedName>
</protein>
<accession>A0ABU7FKZ3</accession>